<dbReference type="EMBL" id="CAJVPT010037367">
    <property type="protein sequence ID" value="CAG8717316.1"/>
    <property type="molecule type" value="Genomic_DNA"/>
</dbReference>
<evidence type="ECO:0000313" key="1">
    <source>
        <dbReference type="EMBL" id="CAG8717316.1"/>
    </source>
</evidence>
<sequence>MNYIKKIRALVFNNKRHELINRAIDEAQFANPGTFSQINETYAGQIKHIENNSYLTIREKAKAKNHIVSLKDIENLLRIKGFLNWTSGNEFIDKAIQSSQMTLPLPQYIVEWIPYQDLKRITYKTKGGFALIYSAIWVKGRFESFDKSKLKLKRFGSTPVVLKRLIGSNNMDPKFLKE</sequence>
<name>A0ACA9PNC6_9GLOM</name>
<comment type="caution">
    <text evidence="1">The sequence shown here is derived from an EMBL/GenBank/DDBJ whole genome shotgun (WGS) entry which is preliminary data.</text>
</comment>
<keyword evidence="2" id="KW-1185">Reference proteome</keyword>
<organism evidence="1 2">
    <name type="scientific">Acaulospora colombiana</name>
    <dbReference type="NCBI Taxonomy" id="27376"/>
    <lineage>
        <taxon>Eukaryota</taxon>
        <taxon>Fungi</taxon>
        <taxon>Fungi incertae sedis</taxon>
        <taxon>Mucoromycota</taxon>
        <taxon>Glomeromycotina</taxon>
        <taxon>Glomeromycetes</taxon>
        <taxon>Diversisporales</taxon>
        <taxon>Acaulosporaceae</taxon>
        <taxon>Acaulospora</taxon>
    </lineage>
</organism>
<gene>
    <name evidence="1" type="ORF">ACOLOM_LOCUS10969</name>
</gene>
<protein>
    <submittedName>
        <fullName evidence="1">6644_t:CDS:1</fullName>
    </submittedName>
</protein>
<proteinExistence type="predicted"/>
<reference evidence="1" key="1">
    <citation type="submission" date="2021-06" db="EMBL/GenBank/DDBJ databases">
        <authorList>
            <person name="Kallberg Y."/>
            <person name="Tangrot J."/>
            <person name="Rosling A."/>
        </authorList>
    </citation>
    <scope>NUCLEOTIDE SEQUENCE</scope>
    <source>
        <strain evidence="1">CL356</strain>
    </source>
</reference>
<dbReference type="Proteomes" id="UP000789525">
    <property type="component" value="Unassembled WGS sequence"/>
</dbReference>
<feature type="non-terminal residue" evidence="1">
    <location>
        <position position="178"/>
    </location>
</feature>
<evidence type="ECO:0000313" key="2">
    <source>
        <dbReference type="Proteomes" id="UP000789525"/>
    </source>
</evidence>
<accession>A0ACA9PNC6</accession>